<accession>A0A420Y7A3</accession>
<proteinExistence type="predicted"/>
<comment type="caution">
    <text evidence="1">The sequence shown here is derived from an EMBL/GenBank/DDBJ whole genome shotgun (WGS) entry which is preliminary data.</text>
</comment>
<reference evidence="1 2" key="1">
    <citation type="submission" date="2018-08" db="EMBL/GenBank/DDBJ databases">
        <title>Draft genome of the lignicolous fungus Coniochaeta pulveracea.</title>
        <authorList>
            <person name="Borstlap C.J."/>
            <person name="De Witt R.N."/>
            <person name="Botha A."/>
            <person name="Volschenk H."/>
        </authorList>
    </citation>
    <scope>NUCLEOTIDE SEQUENCE [LARGE SCALE GENOMIC DNA]</scope>
    <source>
        <strain evidence="1 2">CAB683</strain>
    </source>
</reference>
<gene>
    <name evidence="1" type="ORF">DL546_002242</name>
</gene>
<dbReference type="AlphaFoldDB" id="A0A420Y7A3"/>
<dbReference type="Proteomes" id="UP000275385">
    <property type="component" value="Unassembled WGS sequence"/>
</dbReference>
<dbReference type="EMBL" id="QVQW01000038">
    <property type="protein sequence ID" value="RKU43766.1"/>
    <property type="molecule type" value="Genomic_DNA"/>
</dbReference>
<organism evidence="1 2">
    <name type="scientific">Coniochaeta pulveracea</name>
    <dbReference type="NCBI Taxonomy" id="177199"/>
    <lineage>
        <taxon>Eukaryota</taxon>
        <taxon>Fungi</taxon>
        <taxon>Dikarya</taxon>
        <taxon>Ascomycota</taxon>
        <taxon>Pezizomycotina</taxon>
        <taxon>Sordariomycetes</taxon>
        <taxon>Sordariomycetidae</taxon>
        <taxon>Coniochaetales</taxon>
        <taxon>Coniochaetaceae</taxon>
        <taxon>Coniochaeta</taxon>
    </lineage>
</organism>
<name>A0A420Y7A3_9PEZI</name>
<keyword evidence="2" id="KW-1185">Reference proteome</keyword>
<evidence type="ECO:0000313" key="1">
    <source>
        <dbReference type="EMBL" id="RKU43766.1"/>
    </source>
</evidence>
<sequence>MDVSLPLVPEGTTSPLWGWCIVSVLGSLEAIPSHASSCSRGCGLDRVDEAFEEIRGIVTHDGSRTLNPYWQRKTNLVASGMAAPGMGPNRTSHLSSASNTQPSDSGLVIMTGLIAQKMVTSTRVLLIHGCAVLFEAFQNDNTNSFFDPAAPPEVWSLRRFLAARQFNVVFPTSELHVLCQALPLRGSAKKADSYATA</sequence>
<protein>
    <submittedName>
        <fullName evidence="1">Uncharacterized protein</fullName>
    </submittedName>
</protein>
<evidence type="ECO:0000313" key="2">
    <source>
        <dbReference type="Proteomes" id="UP000275385"/>
    </source>
</evidence>